<feature type="chain" id="PRO_5046558422" evidence="4">
    <location>
        <begin position="29"/>
        <end position="206"/>
    </location>
</feature>
<dbReference type="PANTHER" id="PTHR34820">
    <property type="entry name" value="INNER MEMBRANE PROTEIN YEBZ"/>
    <property type="match status" value="1"/>
</dbReference>
<dbReference type="InterPro" id="IPR007348">
    <property type="entry name" value="CopC_dom"/>
</dbReference>
<evidence type="ECO:0000256" key="2">
    <source>
        <dbReference type="SAM" id="MobiDB-lite"/>
    </source>
</evidence>
<feature type="transmembrane region" description="Helical" evidence="3">
    <location>
        <begin position="160"/>
        <end position="179"/>
    </location>
</feature>
<comment type="subcellular location">
    <subcellularLocation>
        <location evidence="1">Cell envelope</location>
    </subcellularLocation>
</comment>
<keyword evidence="3" id="KW-0812">Transmembrane</keyword>
<dbReference type="Pfam" id="PF04234">
    <property type="entry name" value="CopC"/>
    <property type="match status" value="1"/>
</dbReference>
<evidence type="ECO:0000259" key="5">
    <source>
        <dbReference type="Pfam" id="PF04234"/>
    </source>
</evidence>
<gene>
    <name evidence="6" type="ORF">ACFSJ0_01045</name>
</gene>
<keyword evidence="4" id="KW-0732">Signal</keyword>
<accession>A0ABW4G2J6</accession>
<keyword evidence="3" id="KW-1133">Transmembrane helix</keyword>
<organism evidence="6 7">
    <name type="scientific">Nonomuraea guangzhouensis</name>
    <dbReference type="NCBI Taxonomy" id="1291555"/>
    <lineage>
        <taxon>Bacteria</taxon>
        <taxon>Bacillati</taxon>
        <taxon>Actinomycetota</taxon>
        <taxon>Actinomycetes</taxon>
        <taxon>Streptosporangiales</taxon>
        <taxon>Streptosporangiaceae</taxon>
        <taxon>Nonomuraea</taxon>
    </lineage>
</organism>
<keyword evidence="7" id="KW-1185">Reference proteome</keyword>
<evidence type="ECO:0000313" key="7">
    <source>
        <dbReference type="Proteomes" id="UP001597097"/>
    </source>
</evidence>
<evidence type="ECO:0000256" key="4">
    <source>
        <dbReference type="SAM" id="SignalP"/>
    </source>
</evidence>
<feature type="signal peptide" evidence="4">
    <location>
        <begin position="1"/>
        <end position="28"/>
    </location>
</feature>
<proteinExistence type="predicted"/>
<feature type="region of interest" description="Disordered" evidence="2">
    <location>
        <begin position="184"/>
        <end position="206"/>
    </location>
</feature>
<dbReference type="PANTHER" id="PTHR34820:SF4">
    <property type="entry name" value="INNER MEMBRANE PROTEIN YEBZ"/>
    <property type="match status" value="1"/>
</dbReference>
<dbReference type="Proteomes" id="UP001597097">
    <property type="component" value="Unassembled WGS sequence"/>
</dbReference>
<reference evidence="7" key="1">
    <citation type="journal article" date="2019" name="Int. J. Syst. Evol. Microbiol.">
        <title>The Global Catalogue of Microorganisms (GCM) 10K type strain sequencing project: providing services to taxonomists for standard genome sequencing and annotation.</title>
        <authorList>
            <consortium name="The Broad Institute Genomics Platform"/>
            <consortium name="The Broad Institute Genome Sequencing Center for Infectious Disease"/>
            <person name="Wu L."/>
            <person name="Ma J."/>
        </authorList>
    </citation>
    <scope>NUCLEOTIDE SEQUENCE [LARGE SCALE GENOMIC DNA]</scope>
    <source>
        <strain evidence="7">CGMCC 1.15399</strain>
    </source>
</reference>
<feature type="domain" description="CopC" evidence="5">
    <location>
        <begin position="29"/>
        <end position="119"/>
    </location>
</feature>
<sequence length="206" mass="20535">MSTFLRRTLVAVIGCGLFLAVTAPAALAHDSLKSSSPAKGATVSSVETIELEYSSRIRFPLVVLRTAAGQMIKLGEPQADGPKVRTAVPGPLAGGSYVIAWRVVSSDGHPIEGEIPFTVKGTSSGTTAPATAAAATTAPAAAAQTSRPAAAAQGGGGIPGWLWAGLAALVVLGLAIWLLSRRTGGPGEPAGQPDAPVEQPGAPTAP</sequence>
<dbReference type="InterPro" id="IPR032694">
    <property type="entry name" value="CopC/D"/>
</dbReference>
<dbReference type="RefSeq" id="WP_219537854.1">
    <property type="nucleotide sequence ID" value="NZ_JAHKRM010000041.1"/>
</dbReference>
<name>A0ABW4G2J6_9ACTN</name>
<evidence type="ECO:0000256" key="3">
    <source>
        <dbReference type="SAM" id="Phobius"/>
    </source>
</evidence>
<comment type="caution">
    <text evidence="6">The sequence shown here is derived from an EMBL/GenBank/DDBJ whole genome shotgun (WGS) entry which is preliminary data.</text>
</comment>
<protein>
    <submittedName>
        <fullName evidence="6">Copper resistance protein CopC</fullName>
    </submittedName>
</protein>
<dbReference type="EMBL" id="JBHUCM010000002">
    <property type="protein sequence ID" value="MFD1535597.1"/>
    <property type="molecule type" value="Genomic_DNA"/>
</dbReference>
<evidence type="ECO:0000256" key="1">
    <source>
        <dbReference type="ARBA" id="ARBA00004196"/>
    </source>
</evidence>
<evidence type="ECO:0000313" key="6">
    <source>
        <dbReference type="EMBL" id="MFD1535597.1"/>
    </source>
</evidence>
<keyword evidence="3" id="KW-0472">Membrane</keyword>